<dbReference type="STRING" id="1379270.GEMMAAP_18300"/>
<name>A0A143BQU9_9BACT</name>
<dbReference type="AlphaFoldDB" id="A0A143BQU9"/>
<gene>
    <name evidence="1" type="ORF">GEMMAAP_18300</name>
</gene>
<evidence type="ECO:0000313" key="1">
    <source>
        <dbReference type="EMBL" id="AMW07005.1"/>
    </source>
</evidence>
<dbReference type="EMBL" id="CP011454">
    <property type="protein sequence ID" value="AMW07005.1"/>
    <property type="molecule type" value="Genomic_DNA"/>
</dbReference>
<sequence>MPKRIDRWRSPALGLEMPIVSYGWRGQPVLLFPTAAADFLENERFWLIKAVEPLLQQGRIRVFSIDSINRLAWMDRGLPVQESARRQALYSRYVEDEVVPFIRHICGDGGARALTTGASFGCFHAANAFFRRPDLFGGVIGMSGFFDLSHSYFKGYSDDNCYFNNPMWYVGNVEGWTLDQLRHHSRIAIVSGQGAYERPEYTREFHDLLDRKGIGHIFDLWGHDVNHDWPWWRKMLPYYLEKLGC</sequence>
<dbReference type="KEGG" id="gph:GEMMAAP_18300"/>
<keyword evidence="2" id="KW-1185">Reference proteome</keyword>
<accession>A0A143BQU9</accession>
<proteinExistence type="predicted"/>
<dbReference type="Proteomes" id="UP000076404">
    <property type="component" value="Chromosome"/>
</dbReference>
<dbReference type="InterPro" id="IPR000801">
    <property type="entry name" value="Esterase-like"/>
</dbReference>
<protein>
    <recommendedName>
        <fullName evidence="3">Esterase</fullName>
    </recommendedName>
</protein>
<evidence type="ECO:0008006" key="3">
    <source>
        <dbReference type="Google" id="ProtNLM"/>
    </source>
</evidence>
<dbReference type="PANTHER" id="PTHR48098:SF3">
    <property type="entry name" value="IRON(III) ENTEROBACTIN ESTERASE"/>
    <property type="match status" value="1"/>
</dbReference>
<dbReference type="SUPFAM" id="SSF53474">
    <property type="entry name" value="alpha/beta-Hydrolases"/>
    <property type="match status" value="1"/>
</dbReference>
<dbReference type="eggNOG" id="COG4947">
    <property type="taxonomic scope" value="Bacteria"/>
</dbReference>
<evidence type="ECO:0000313" key="2">
    <source>
        <dbReference type="Proteomes" id="UP000076404"/>
    </source>
</evidence>
<dbReference type="Gene3D" id="3.40.50.1820">
    <property type="entry name" value="alpha/beta hydrolase"/>
    <property type="match status" value="1"/>
</dbReference>
<reference evidence="1 2" key="2">
    <citation type="journal article" date="2016" name="Environ. Microbiol. Rep.">
        <title>Metagenomic evidence for the presence of phototrophic Gemmatimonadetes bacteria in diverse environments.</title>
        <authorList>
            <person name="Zeng Y."/>
            <person name="Baumbach J."/>
            <person name="Barbosa E.G."/>
            <person name="Azevedo V."/>
            <person name="Zhang C."/>
            <person name="Koblizek M."/>
        </authorList>
    </citation>
    <scope>NUCLEOTIDE SEQUENCE [LARGE SCALE GENOMIC DNA]</scope>
    <source>
        <strain evidence="1 2">AP64</strain>
    </source>
</reference>
<dbReference type="InterPro" id="IPR050583">
    <property type="entry name" value="Mycobacterial_A85_antigen"/>
</dbReference>
<dbReference type="Pfam" id="PF00756">
    <property type="entry name" value="Esterase"/>
    <property type="match status" value="1"/>
</dbReference>
<dbReference type="InterPro" id="IPR029058">
    <property type="entry name" value="AB_hydrolase_fold"/>
</dbReference>
<dbReference type="PANTHER" id="PTHR48098">
    <property type="entry name" value="ENTEROCHELIN ESTERASE-RELATED"/>
    <property type="match status" value="1"/>
</dbReference>
<reference evidence="1 2" key="1">
    <citation type="journal article" date="2014" name="Proc. Natl. Acad. Sci. U.S.A.">
        <title>Functional type 2 photosynthetic reaction centers found in the rare bacterial phylum Gemmatimonadetes.</title>
        <authorList>
            <person name="Zeng Y."/>
            <person name="Feng F."/>
            <person name="Medova H."/>
            <person name="Dean J."/>
            <person name="Koblizek M."/>
        </authorList>
    </citation>
    <scope>NUCLEOTIDE SEQUENCE [LARGE SCALE GENOMIC DNA]</scope>
    <source>
        <strain evidence="1 2">AP64</strain>
    </source>
</reference>
<organism evidence="1 2">
    <name type="scientific">Gemmatimonas phototrophica</name>
    <dbReference type="NCBI Taxonomy" id="1379270"/>
    <lineage>
        <taxon>Bacteria</taxon>
        <taxon>Pseudomonadati</taxon>
        <taxon>Gemmatimonadota</taxon>
        <taxon>Gemmatimonadia</taxon>
        <taxon>Gemmatimonadales</taxon>
        <taxon>Gemmatimonadaceae</taxon>
        <taxon>Gemmatimonas</taxon>
    </lineage>
</organism>